<dbReference type="EMBL" id="JRLV01000015">
    <property type="protein sequence ID" value="KGO79672.1"/>
    <property type="molecule type" value="Genomic_DNA"/>
</dbReference>
<sequence>MYSYKEAVYLVDYYKDKVIGKPIIPSSKKLIDLVEVENRNNDSYSVKCVVSENKGANLFRDIHAITKELELTEPKEVLSKWDGNGA</sequence>
<dbReference type="Proteomes" id="UP000030129">
    <property type="component" value="Unassembled WGS sequence"/>
</dbReference>
<evidence type="ECO:0000313" key="2">
    <source>
        <dbReference type="Proteomes" id="UP000030129"/>
    </source>
</evidence>
<dbReference type="RefSeq" id="WP_035134711.1">
    <property type="nucleotide sequence ID" value="NZ_JRLV01000015.1"/>
</dbReference>
<reference evidence="1 2" key="1">
    <citation type="submission" date="2013-09" db="EMBL/GenBank/DDBJ databases">
        <authorList>
            <person name="Zeng Z."/>
            <person name="Chen C."/>
        </authorList>
    </citation>
    <scope>NUCLEOTIDE SEQUENCE [LARGE SCALE GENOMIC DNA]</scope>
    <source>
        <strain evidence="1 2">F44-8</strain>
    </source>
</reference>
<comment type="caution">
    <text evidence="1">The sequence shown here is derived from an EMBL/GenBank/DDBJ whole genome shotgun (WGS) entry which is preliminary data.</text>
</comment>
<organism evidence="1 2">
    <name type="scientific">Flavobacterium beibuense F44-8</name>
    <dbReference type="NCBI Taxonomy" id="1406840"/>
    <lineage>
        <taxon>Bacteria</taxon>
        <taxon>Pseudomonadati</taxon>
        <taxon>Bacteroidota</taxon>
        <taxon>Flavobacteriia</taxon>
        <taxon>Flavobacteriales</taxon>
        <taxon>Flavobacteriaceae</taxon>
        <taxon>Flavobacterium</taxon>
    </lineage>
</organism>
<dbReference type="AlphaFoldDB" id="A0A0A2LHL6"/>
<keyword evidence="2" id="KW-1185">Reference proteome</keyword>
<name>A0A0A2LHL6_9FLAO</name>
<accession>A0A0A2LHL6</accession>
<protein>
    <submittedName>
        <fullName evidence="1">Uncharacterized protein</fullName>
    </submittedName>
</protein>
<evidence type="ECO:0000313" key="1">
    <source>
        <dbReference type="EMBL" id="KGO79672.1"/>
    </source>
</evidence>
<gene>
    <name evidence="1" type="ORF">Q763_12540</name>
</gene>
<proteinExistence type="predicted"/>